<evidence type="ECO:0000256" key="1">
    <source>
        <dbReference type="ARBA" id="ARBA00000085"/>
    </source>
</evidence>
<dbReference type="InterPro" id="IPR000014">
    <property type="entry name" value="PAS"/>
</dbReference>
<evidence type="ECO:0000313" key="10">
    <source>
        <dbReference type="Proteomes" id="UP000077255"/>
    </source>
</evidence>
<dbReference type="InterPro" id="IPR036097">
    <property type="entry name" value="HisK_dim/P_sf"/>
</dbReference>
<feature type="modified residue" description="4-aspartylphosphate" evidence="4">
    <location>
        <position position="609"/>
    </location>
</feature>
<dbReference type="SMART" id="SM00388">
    <property type="entry name" value="HisKA"/>
    <property type="match status" value="1"/>
</dbReference>
<feature type="domain" description="Histidine kinase" evidence="6">
    <location>
        <begin position="316"/>
        <end position="536"/>
    </location>
</feature>
<dbReference type="PATRIC" id="fig|445710.3.peg.1026"/>
<dbReference type="Pfam" id="PF02518">
    <property type="entry name" value="HATPase_c"/>
    <property type="match status" value="1"/>
</dbReference>
<evidence type="ECO:0000256" key="2">
    <source>
        <dbReference type="ARBA" id="ARBA00012438"/>
    </source>
</evidence>
<evidence type="ECO:0000256" key="5">
    <source>
        <dbReference type="SAM" id="MobiDB-lite"/>
    </source>
</evidence>
<keyword evidence="10" id="KW-1185">Reference proteome</keyword>
<dbReference type="Gene3D" id="3.30.565.10">
    <property type="entry name" value="Histidine kinase-like ATPase, C-terminal domain"/>
    <property type="match status" value="1"/>
</dbReference>
<evidence type="ECO:0000256" key="4">
    <source>
        <dbReference type="PROSITE-ProRule" id="PRU00169"/>
    </source>
</evidence>
<dbReference type="CDD" id="cd00082">
    <property type="entry name" value="HisKA"/>
    <property type="match status" value="1"/>
</dbReference>
<dbReference type="InterPro" id="IPR029016">
    <property type="entry name" value="GAF-like_dom_sf"/>
</dbReference>
<name>A0A160MZC0_9GAMM</name>
<feature type="domain" description="Response regulatory" evidence="7">
    <location>
        <begin position="559"/>
        <end position="675"/>
    </location>
</feature>
<dbReference type="InterPro" id="IPR005467">
    <property type="entry name" value="His_kinase_dom"/>
</dbReference>
<dbReference type="Gene3D" id="1.10.287.130">
    <property type="match status" value="1"/>
</dbReference>
<dbReference type="Pfam" id="PF00072">
    <property type="entry name" value="Response_reg"/>
    <property type="match status" value="1"/>
</dbReference>
<dbReference type="PROSITE" id="PS50109">
    <property type="entry name" value="HIS_KIN"/>
    <property type="match status" value="1"/>
</dbReference>
<dbReference type="SUPFAM" id="SSF52172">
    <property type="entry name" value="CheY-like"/>
    <property type="match status" value="1"/>
</dbReference>
<dbReference type="SUPFAM" id="SSF55874">
    <property type="entry name" value="ATPase domain of HSP90 chaperone/DNA topoisomerase II/histidine kinase"/>
    <property type="match status" value="1"/>
</dbReference>
<dbReference type="Gene3D" id="3.30.450.20">
    <property type="entry name" value="PAS domain"/>
    <property type="match status" value="1"/>
</dbReference>
<comment type="catalytic activity">
    <reaction evidence="1">
        <text>ATP + protein L-histidine = ADP + protein N-phospho-L-histidine.</text>
        <dbReference type="EC" id="2.7.13.3"/>
    </reaction>
</comment>
<dbReference type="AlphaFoldDB" id="A0A160MZC0"/>
<feature type="domain" description="PAS" evidence="8">
    <location>
        <begin position="9"/>
        <end position="62"/>
    </location>
</feature>
<dbReference type="InterPro" id="IPR036890">
    <property type="entry name" value="HATPase_C_sf"/>
</dbReference>
<dbReference type="Gene3D" id="3.40.50.2300">
    <property type="match status" value="1"/>
</dbReference>
<dbReference type="SMART" id="SM00091">
    <property type="entry name" value="PAS"/>
    <property type="match status" value="1"/>
</dbReference>
<dbReference type="Pfam" id="PF13426">
    <property type="entry name" value="PAS_9"/>
    <property type="match status" value="1"/>
</dbReference>
<dbReference type="CDD" id="cd00130">
    <property type="entry name" value="PAS"/>
    <property type="match status" value="1"/>
</dbReference>
<dbReference type="InterPro" id="IPR004358">
    <property type="entry name" value="Sig_transdc_His_kin-like_C"/>
</dbReference>
<dbReference type="SUPFAM" id="SSF55785">
    <property type="entry name" value="PYP-like sensor domain (PAS domain)"/>
    <property type="match status" value="1"/>
</dbReference>
<evidence type="ECO:0000313" key="9">
    <source>
        <dbReference type="EMBL" id="AND68484.1"/>
    </source>
</evidence>
<dbReference type="SMART" id="SM00448">
    <property type="entry name" value="REC"/>
    <property type="match status" value="1"/>
</dbReference>
<feature type="region of interest" description="Disordered" evidence="5">
    <location>
        <begin position="533"/>
        <end position="557"/>
    </location>
</feature>
<reference evidence="9 10" key="1">
    <citation type="submission" date="2016-02" db="EMBL/GenBank/DDBJ databases">
        <title>Complete genome sequencing and analysis of ATSB10, Dyella thiooxydans isolated from rhizosphere soil of sunflower (Helianthus annuus L.).</title>
        <authorList>
            <person name="Lee Y."/>
            <person name="Hwangbo K."/>
            <person name="Chung H."/>
            <person name="Yoo J."/>
            <person name="Kim K.Y."/>
            <person name="Sa T.M."/>
            <person name="Um Y."/>
            <person name="Madhaiyan M."/>
        </authorList>
    </citation>
    <scope>NUCLEOTIDE SEQUENCE [LARGE SCALE GENOMIC DNA]</scope>
    <source>
        <strain evidence="9 10">ATSB10</strain>
    </source>
</reference>
<keyword evidence="3 4" id="KW-0597">Phosphoprotein</keyword>
<keyword evidence="9" id="KW-0808">Transferase</keyword>
<dbReference type="InterPro" id="IPR003661">
    <property type="entry name" value="HisK_dim/P_dom"/>
</dbReference>
<dbReference type="SUPFAM" id="SSF47384">
    <property type="entry name" value="Homodimeric domain of signal transducing histidine kinase"/>
    <property type="match status" value="1"/>
</dbReference>
<dbReference type="PROSITE" id="PS50112">
    <property type="entry name" value="PAS"/>
    <property type="match status" value="1"/>
</dbReference>
<organism evidence="9 10">
    <name type="scientific">Dyella thiooxydans</name>
    <dbReference type="NCBI Taxonomy" id="445710"/>
    <lineage>
        <taxon>Bacteria</taxon>
        <taxon>Pseudomonadati</taxon>
        <taxon>Pseudomonadota</taxon>
        <taxon>Gammaproteobacteria</taxon>
        <taxon>Lysobacterales</taxon>
        <taxon>Rhodanobacteraceae</taxon>
        <taxon>Dyella</taxon>
    </lineage>
</organism>
<dbReference type="InterPro" id="IPR003594">
    <property type="entry name" value="HATPase_dom"/>
</dbReference>
<dbReference type="SUPFAM" id="SSF55781">
    <property type="entry name" value="GAF domain-like"/>
    <property type="match status" value="1"/>
</dbReference>
<keyword evidence="9" id="KW-0418">Kinase</keyword>
<proteinExistence type="predicted"/>
<evidence type="ECO:0000256" key="3">
    <source>
        <dbReference type="ARBA" id="ARBA00022553"/>
    </source>
</evidence>
<dbReference type="InterPro" id="IPR001789">
    <property type="entry name" value="Sig_transdc_resp-reg_receiver"/>
</dbReference>
<dbReference type="PRINTS" id="PR00344">
    <property type="entry name" value="BCTRLSENSOR"/>
</dbReference>
<dbReference type="STRING" id="445710.ATSB10_10300"/>
<dbReference type="KEGG" id="dtx:ATSB10_10300"/>
<sequence length="680" mass="72722">MANAGIAENELMLRTLFDTVPDAMVVVDRSGDIVLANPQAHHLFGYVPGGLPGLAIEALLPEAVRAAHARHRERYMSHPRVRPMGAGFELTGLRRNGDTFPVEVALSPIGQELFAASIRDISETQRVRQALQHARYHGYLAQLGRLVLESNRDESARTAVPALIAEALGVEAAAVAVGLPDGEALPIRASHGVPARLADALPEAFASDRLSERLAEFRSTGIWTLSRSPADDLPALRATLDAHGFADMAIVPLLDRLKPTGALLAFSTQPDNCDDDKSNFLRLAAHILAAAIQRSRSEEQLAHVHRLDALGQLSGGIAHDFNNMLTIISGNLQMLDAEQAGGQGAHPLIESALRAVDHGAALTRKLLGFSRQQALSPRALRPQRVLAELGEMLAHTLGERVRLSTDCAADVPAVLADPNELETALVNLALNARDAMPDGGALRITARARPTPPEGPDGLPPGSYVAFTVADTGTGMSRDVLKRAMDPFFTTKTAGKGTGLGLSMVYGFVRQSGGRVRIESMPGQGTRVELLLPTSPMPPQEEEESDAAPDAAVRRDPPRVLVVEDEPDVRRVAMGLLRALGYEPVEAASASQALARLHEDPTIRLMFSDVALGNGHTGFELVREARMMRPGLAVLLTSGYEQAAAGAAAAQRDGIQLLRKPYRQSQLAEAVTRALEGKVR</sequence>
<evidence type="ECO:0000259" key="6">
    <source>
        <dbReference type="PROSITE" id="PS50109"/>
    </source>
</evidence>
<dbReference type="EC" id="2.7.13.3" evidence="2"/>
<dbReference type="GO" id="GO:0000155">
    <property type="term" value="F:phosphorelay sensor kinase activity"/>
    <property type="evidence" value="ECO:0007669"/>
    <property type="project" value="InterPro"/>
</dbReference>
<evidence type="ECO:0000259" key="8">
    <source>
        <dbReference type="PROSITE" id="PS50112"/>
    </source>
</evidence>
<dbReference type="InterPro" id="IPR011006">
    <property type="entry name" value="CheY-like_superfamily"/>
</dbReference>
<accession>A0A160MZC0</accession>
<dbReference type="EMBL" id="CP014841">
    <property type="protein sequence ID" value="AND68484.1"/>
    <property type="molecule type" value="Genomic_DNA"/>
</dbReference>
<dbReference type="OrthoDB" id="9770473at2"/>
<dbReference type="Pfam" id="PF00512">
    <property type="entry name" value="HisKA"/>
    <property type="match status" value="1"/>
</dbReference>
<evidence type="ECO:0000259" key="7">
    <source>
        <dbReference type="PROSITE" id="PS50110"/>
    </source>
</evidence>
<dbReference type="PANTHER" id="PTHR43065">
    <property type="entry name" value="SENSOR HISTIDINE KINASE"/>
    <property type="match status" value="1"/>
</dbReference>
<dbReference type="Proteomes" id="UP000077255">
    <property type="component" value="Chromosome"/>
</dbReference>
<dbReference type="NCBIfam" id="TIGR00229">
    <property type="entry name" value="sensory_box"/>
    <property type="match status" value="1"/>
</dbReference>
<gene>
    <name evidence="9" type="ORF">ATSB10_10300</name>
</gene>
<dbReference type="InterPro" id="IPR035965">
    <property type="entry name" value="PAS-like_dom_sf"/>
</dbReference>
<dbReference type="RefSeq" id="WP_063670995.1">
    <property type="nucleotide sequence ID" value="NZ_CP014841.1"/>
</dbReference>
<dbReference type="PANTHER" id="PTHR43065:SF42">
    <property type="entry name" value="TWO-COMPONENT SENSOR PPRA"/>
    <property type="match status" value="1"/>
</dbReference>
<dbReference type="SMART" id="SM00387">
    <property type="entry name" value="HATPase_c"/>
    <property type="match status" value="1"/>
</dbReference>
<protein>
    <recommendedName>
        <fullName evidence="2">histidine kinase</fullName>
        <ecNumber evidence="2">2.7.13.3</ecNumber>
    </recommendedName>
</protein>
<dbReference type="PROSITE" id="PS50110">
    <property type="entry name" value="RESPONSE_REGULATORY"/>
    <property type="match status" value="1"/>
</dbReference>
<dbReference type="Gene3D" id="3.30.450.40">
    <property type="match status" value="1"/>
</dbReference>